<dbReference type="KEGG" id="vg:64471774"/>
<gene>
    <name evidence="1" type="primary">56</name>
    <name evidence="1" type="ORF">SEA_THESTRAL_56</name>
</gene>
<accession>A0A385E333</accession>
<dbReference type="EMBL" id="MH651190">
    <property type="protein sequence ID" value="AXQ65252.1"/>
    <property type="molecule type" value="Genomic_DNA"/>
</dbReference>
<dbReference type="GeneID" id="64471774"/>
<reference evidence="2" key="1">
    <citation type="submission" date="2018-07" db="EMBL/GenBank/DDBJ databases">
        <authorList>
            <person name="Ceviker L.M."/>
            <person name="Benitez L.F."/>
            <person name="McCown C.A."/>
            <person name="Nayek S."/>
            <person name="Bhuiyan S."/>
            <person name="Hughes L.E."/>
            <person name="Garlena R.A."/>
            <person name="Russell D.A."/>
            <person name="Pope W.H."/>
            <person name="Jacobs-Sera D."/>
            <person name="Hatfull G.F."/>
        </authorList>
    </citation>
    <scope>NUCLEOTIDE SEQUENCE [LARGE SCALE GENOMIC DNA]</scope>
</reference>
<keyword evidence="2" id="KW-1185">Reference proteome</keyword>
<proteinExistence type="predicted"/>
<organism evidence="1 2">
    <name type="scientific">Streptomyces phage Thestral</name>
    <dbReference type="NCBI Taxonomy" id="2301715"/>
    <lineage>
        <taxon>Viruses</taxon>
        <taxon>Duplodnaviria</taxon>
        <taxon>Heunggongvirae</taxon>
        <taxon>Uroviricota</taxon>
        <taxon>Caudoviricetes</taxon>
        <taxon>Arquatrovirinae</taxon>
        <taxon>Caelumvirus</taxon>
        <taxon>Caelumvirus thestral</taxon>
    </lineage>
</organism>
<protein>
    <submittedName>
        <fullName evidence="1">Uncharacterized protein</fullName>
    </submittedName>
</protein>
<evidence type="ECO:0000313" key="1">
    <source>
        <dbReference type="EMBL" id="AXQ65252.1"/>
    </source>
</evidence>
<dbReference type="Proteomes" id="UP000264237">
    <property type="component" value="Segment"/>
</dbReference>
<name>A0A385E333_9CAUD</name>
<evidence type="ECO:0000313" key="2">
    <source>
        <dbReference type="Proteomes" id="UP000264237"/>
    </source>
</evidence>
<sequence>MSKPPQRRPEFLIERYPTLFNSEREKKLPAWAQAKFADLRLLLLQEAGNYEASLEEIDRLESGHHN</sequence>
<dbReference type="RefSeq" id="YP_010055839.1">
    <property type="nucleotide sequence ID" value="NC_054670.1"/>
</dbReference>